<proteinExistence type="predicted"/>
<dbReference type="InterPro" id="IPR019545">
    <property type="entry name" value="DM13_domain"/>
</dbReference>
<sequence length="160" mass="17586">MLRFLKIAIPVFVIGFVTGNAFWYLFSPLWIDREVSEALPAEFMLTAIREGRFRDADFAHKGEGRVRIMVSDAGTVLVRLTEFSVTNGPDLEVWLVGEADPQSSDDVKASTWISLGPLKGNKGDQTYIVPDGADIDSFGSVVIWCAQFGVLFSPAPLSEV</sequence>
<accession>A0A4R0PDU2</accession>
<dbReference type="OrthoDB" id="6106486at2"/>
<dbReference type="AlphaFoldDB" id="A0A4R0PDU2"/>
<gene>
    <name evidence="3" type="ORF">E0D97_10600</name>
</gene>
<evidence type="ECO:0000259" key="2">
    <source>
        <dbReference type="PROSITE" id="PS51549"/>
    </source>
</evidence>
<comment type="caution">
    <text evidence="3">The sequence shown here is derived from an EMBL/GenBank/DDBJ whole genome shotgun (WGS) entry which is preliminary data.</text>
</comment>
<name>A0A4R0PDU2_9HYPH</name>
<organism evidence="3 4">
    <name type="scientific">Oricola cellulosilytica</name>
    <dbReference type="NCBI Taxonomy" id="1429082"/>
    <lineage>
        <taxon>Bacteria</taxon>
        <taxon>Pseudomonadati</taxon>
        <taxon>Pseudomonadota</taxon>
        <taxon>Alphaproteobacteria</taxon>
        <taxon>Hyphomicrobiales</taxon>
        <taxon>Ahrensiaceae</taxon>
        <taxon>Oricola</taxon>
    </lineage>
</organism>
<evidence type="ECO:0000256" key="1">
    <source>
        <dbReference type="SAM" id="Phobius"/>
    </source>
</evidence>
<dbReference type="EMBL" id="SJST01000003">
    <property type="protein sequence ID" value="TCD14499.1"/>
    <property type="molecule type" value="Genomic_DNA"/>
</dbReference>
<evidence type="ECO:0000313" key="3">
    <source>
        <dbReference type="EMBL" id="TCD14499.1"/>
    </source>
</evidence>
<evidence type="ECO:0000313" key="4">
    <source>
        <dbReference type="Proteomes" id="UP000291301"/>
    </source>
</evidence>
<reference evidence="3 4" key="1">
    <citation type="journal article" date="2015" name="Antonie Van Leeuwenhoek">
        <title>Oricola cellulosilytica gen. nov., sp. nov., a cellulose-degrading bacterium of the family Phyllobacteriaceae isolated from surface seashore water, and emended descriptions of Mesorhizobium loti and Phyllobacterium myrsinacearum.</title>
        <authorList>
            <person name="Hameed A."/>
            <person name="Shahina M."/>
            <person name="Lai W.A."/>
            <person name="Lin S.Y."/>
            <person name="Young L.S."/>
            <person name="Liu Y.C."/>
            <person name="Hsu Y.H."/>
            <person name="Young C.C."/>
        </authorList>
    </citation>
    <scope>NUCLEOTIDE SEQUENCE [LARGE SCALE GENOMIC DNA]</scope>
    <source>
        <strain evidence="3 4">KCTC 52183</strain>
    </source>
</reference>
<keyword evidence="1" id="KW-1133">Transmembrane helix</keyword>
<dbReference type="Pfam" id="PF10517">
    <property type="entry name" value="DM13"/>
    <property type="match status" value="1"/>
</dbReference>
<dbReference type="RefSeq" id="WP_131568585.1">
    <property type="nucleotide sequence ID" value="NZ_JAINFK010000002.1"/>
</dbReference>
<keyword evidence="1" id="KW-0472">Membrane</keyword>
<feature type="transmembrane region" description="Helical" evidence="1">
    <location>
        <begin position="7"/>
        <end position="26"/>
    </location>
</feature>
<dbReference type="Proteomes" id="UP000291301">
    <property type="component" value="Unassembled WGS sequence"/>
</dbReference>
<dbReference type="PROSITE" id="PS51549">
    <property type="entry name" value="DM13"/>
    <property type="match status" value="1"/>
</dbReference>
<keyword evidence="4" id="KW-1185">Reference proteome</keyword>
<feature type="domain" description="DM13" evidence="2">
    <location>
        <begin position="51"/>
        <end position="158"/>
    </location>
</feature>
<keyword evidence="1" id="KW-0812">Transmembrane</keyword>
<protein>
    <recommendedName>
        <fullName evidence="2">DM13 domain-containing protein</fullName>
    </recommendedName>
</protein>